<evidence type="ECO:0000256" key="2">
    <source>
        <dbReference type="ARBA" id="ARBA00022679"/>
    </source>
</evidence>
<dbReference type="GO" id="GO:0005524">
    <property type="term" value="F:ATP binding"/>
    <property type="evidence" value="ECO:0007669"/>
    <property type="project" value="UniProtKB-KW"/>
</dbReference>
<dbReference type="InterPro" id="IPR031475">
    <property type="entry name" value="NBD_C"/>
</dbReference>
<name>A0A4R2BKJ4_9BACI</name>
<dbReference type="Gene3D" id="3.40.50.10840">
    <property type="entry name" value="Putative sugar-binding, N-terminal domain"/>
    <property type="match status" value="1"/>
</dbReference>
<keyword evidence="4" id="KW-0418">Kinase</keyword>
<reference evidence="9 10" key="1">
    <citation type="journal article" date="2015" name="Stand. Genomic Sci.">
        <title>Genomic Encyclopedia of Bacterial and Archaeal Type Strains, Phase III: the genomes of soil and plant-associated and newly described type strains.</title>
        <authorList>
            <person name="Whitman W.B."/>
            <person name="Woyke T."/>
            <person name="Klenk H.P."/>
            <person name="Zhou Y."/>
            <person name="Lilburn T.G."/>
            <person name="Beck B.J."/>
            <person name="De Vos P."/>
            <person name="Vandamme P."/>
            <person name="Eisen J.A."/>
            <person name="Garrity G."/>
            <person name="Hugenholtz P."/>
            <person name="Kyrpides N.C."/>
        </authorList>
    </citation>
    <scope>NUCLEOTIDE SEQUENCE [LARGE SCALE GENOMIC DNA]</scope>
    <source>
        <strain evidence="9 10">CV53</strain>
    </source>
</reference>
<evidence type="ECO:0000256" key="1">
    <source>
        <dbReference type="ARBA" id="ARBA00005715"/>
    </source>
</evidence>
<dbReference type="RefSeq" id="WP_132002789.1">
    <property type="nucleotide sequence ID" value="NZ_JABUHM010000002.1"/>
</dbReference>
<keyword evidence="5" id="KW-0067">ATP-binding</keyword>
<dbReference type="Pfam" id="PF07005">
    <property type="entry name" value="SBD_N"/>
    <property type="match status" value="1"/>
</dbReference>
<dbReference type="SUPFAM" id="SSF142764">
    <property type="entry name" value="YgbK-like"/>
    <property type="match status" value="1"/>
</dbReference>
<keyword evidence="6" id="KW-0119">Carbohydrate metabolism</keyword>
<dbReference type="InterPro" id="IPR010737">
    <property type="entry name" value="4-carb_acid_sugar_kinase_N"/>
</dbReference>
<proteinExistence type="inferred from homology"/>
<dbReference type="AlphaFoldDB" id="A0A4R2BKJ4"/>
<feature type="domain" description="Four-carbon acid sugar kinase N-terminal" evidence="7">
    <location>
        <begin position="5"/>
        <end position="229"/>
    </location>
</feature>
<keyword evidence="3" id="KW-0547">Nucleotide-binding</keyword>
<protein>
    <submittedName>
        <fullName evidence="9">Uncharacterized protein YgbK (DUF1537 family)</fullName>
    </submittedName>
</protein>
<evidence type="ECO:0000259" key="8">
    <source>
        <dbReference type="Pfam" id="PF17042"/>
    </source>
</evidence>
<dbReference type="GO" id="GO:0016301">
    <property type="term" value="F:kinase activity"/>
    <property type="evidence" value="ECO:0007669"/>
    <property type="project" value="UniProtKB-KW"/>
</dbReference>
<dbReference type="EMBL" id="SLVV01000003">
    <property type="protein sequence ID" value="TCN26534.1"/>
    <property type="molecule type" value="Genomic_DNA"/>
</dbReference>
<evidence type="ECO:0000256" key="3">
    <source>
        <dbReference type="ARBA" id="ARBA00022741"/>
    </source>
</evidence>
<feature type="domain" description="Four-carbon acid sugar kinase nucleotide binding" evidence="8">
    <location>
        <begin position="252"/>
        <end position="418"/>
    </location>
</feature>
<dbReference type="Pfam" id="PF17042">
    <property type="entry name" value="NBD_C"/>
    <property type="match status" value="1"/>
</dbReference>
<comment type="caution">
    <text evidence="9">The sequence shown here is derived from an EMBL/GenBank/DDBJ whole genome shotgun (WGS) entry which is preliminary data.</text>
</comment>
<dbReference type="InterPro" id="IPR042213">
    <property type="entry name" value="NBD_C_sf"/>
</dbReference>
<dbReference type="Proteomes" id="UP000295689">
    <property type="component" value="Unassembled WGS sequence"/>
</dbReference>
<evidence type="ECO:0000256" key="5">
    <source>
        <dbReference type="ARBA" id="ARBA00022840"/>
    </source>
</evidence>
<comment type="similarity">
    <text evidence="1">Belongs to the four-carbon acid sugar kinase family.</text>
</comment>
<evidence type="ECO:0000313" key="9">
    <source>
        <dbReference type="EMBL" id="TCN26534.1"/>
    </source>
</evidence>
<dbReference type="InterPro" id="IPR037051">
    <property type="entry name" value="4-carb_acid_sugar_kinase_N_sf"/>
</dbReference>
<gene>
    <name evidence="9" type="ORF">EV146_10355</name>
</gene>
<evidence type="ECO:0000313" key="10">
    <source>
        <dbReference type="Proteomes" id="UP000295689"/>
    </source>
</evidence>
<evidence type="ECO:0000256" key="6">
    <source>
        <dbReference type="ARBA" id="ARBA00023277"/>
    </source>
</evidence>
<dbReference type="Gene3D" id="3.40.980.20">
    <property type="entry name" value="Four-carbon acid sugar kinase, nucleotide binding domain"/>
    <property type="match status" value="1"/>
</dbReference>
<accession>A0A4R2BKJ4</accession>
<evidence type="ECO:0000256" key="4">
    <source>
        <dbReference type="ARBA" id="ARBA00022777"/>
    </source>
</evidence>
<organism evidence="9 10">
    <name type="scientific">Mesobacillus foraminis</name>
    <dbReference type="NCBI Taxonomy" id="279826"/>
    <lineage>
        <taxon>Bacteria</taxon>
        <taxon>Bacillati</taxon>
        <taxon>Bacillota</taxon>
        <taxon>Bacilli</taxon>
        <taxon>Bacillales</taxon>
        <taxon>Bacillaceae</taxon>
        <taxon>Mesobacillus</taxon>
    </lineage>
</organism>
<sequence length="435" mass="46518">MSEKIGIIADDLTGSNDSGVQLAKKGFASTVVMDVQKKSASGEADVLVIDTDSRAVPGEQAYEAVSKAASLLFNQGYPHVYKKVDSTLRGNIASELAALVEVYRPDAVAVAPAFPKLNRTTLNGHHYVNGKLITETEFGRDPKTPVTESFIPALLKEAVQEEIVLLDAAVLRGSLEDVIAFIEEKVAAGQKWFVCDAETESDLERIASAFAGTGKSVVWAGSGGLVEYLPEALDIQPDDKREDDKIVIDKTLIVSGSLSQVTKNQLDRLKDFREVQFIEINPVDLVNNTLDYASLIVQGKENKSAKQLVVYVESSDENRIAASAAGKTLGMDANEVSEAIASGLGRAATAILKEETEINGLILTGGDTAKAVCSELGVCEMSLHSEVEPGLPFGQIASGNRAYWAVTKAGGFGTENSLVHAVKYMTGKVEQYESK</sequence>
<evidence type="ECO:0000259" key="7">
    <source>
        <dbReference type="Pfam" id="PF07005"/>
    </source>
</evidence>
<keyword evidence="2" id="KW-0808">Transferase</keyword>
<keyword evidence="10" id="KW-1185">Reference proteome</keyword>